<evidence type="ECO:0000313" key="2">
    <source>
        <dbReference type="Proteomes" id="UP000018465"/>
    </source>
</evidence>
<keyword evidence="2" id="KW-1185">Reference proteome</keyword>
<gene>
    <name evidence="1" type="ORF">P800_03117</name>
</gene>
<proteinExistence type="predicted"/>
<comment type="caution">
    <text evidence="1">The sequence shown here is derived from an EMBL/GenBank/DDBJ whole genome shotgun (WGS) entry which is preliminary data.</text>
</comment>
<reference evidence="1 2" key="1">
    <citation type="submission" date="2013-10" db="EMBL/GenBank/DDBJ databases">
        <title>The Genome Sequence of Acinetobacter lwoffii NIPH 512.</title>
        <authorList>
            <consortium name="The Broad Institute Genomics Platform"/>
            <consortium name="The Broad Institute Genome Sequencing Center for Infectious Disease"/>
            <person name="Cerqueira G."/>
            <person name="Feldgarden M."/>
            <person name="Courvalin P."/>
            <person name="Grillot-Courvalin C."/>
            <person name="Clermont D."/>
            <person name="Rocha E."/>
            <person name="Yoon E.-J."/>
            <person name="Nemec A."/>
            <person name="Young S.K."/>
            <person name="Zeng Q."/>
            <person name="Gargeya S."/>
            <person name="Fitzgerald M."/>
            <person name="Abouelleil A."/>
            <person name="Alvarado L."/>
            <person name="Berlin A.M."/>
            <person name="Chapman S.B."/>
            <person name="Gainer-Dewar J."/>
            <person name="Goldberg J."/>
            <person name="Gnerre S."/>
            <person name="Griggs A."/>
            <person name="Gujja S."/>
            <person name="Hansen M."/>
            <person name="Howarth C."/>
            <person name="Imamovic A."/>
            <person name="Ireland A."/>
            <person name="Larimer J."/>
            <person name="McCowan C."/>
            <person name="Murphy C."/>
            <person name="Pearson M."/>
            <person name="Poon T.W."/>
            <person name="Priest M."/>
            <person name="Roberts A."/>
            <person name="Saif S."/>
            <person name="Shea T."/>
            <person name="Sykes S."/>
            <person name="Wortman J."/>
            <person name="Nusbaum C."/>
            <person name="Birren B."/>
        </authorList>
    </citation>
    <scope>NUCLEOTIDE SEQUENCE [LARGE SCALE GENOMIC DNA]</scope>
    <source>
        <strain evidence="1 2">NIPH 512</strain>
    </source>
</reference>
<evidence type="ECO:0000313" key="1">
    <source>
        <dbReference type="EMBL" id="ESJ93907.1"/>
    </source>
</evidence>
<dbReference type="Proteomes" id="UP000018465">
    <property type="component" value="Unassembled WGS sequence"/>
</dbReference>
<organism evidence="1 2">
    <name type="scientific">Acinetobacter lwoffii NCTC 5866 = CIP 64.10 = NIPH 512</name>
    <dbReference type="NCBI Taxonomy" id="981327"/>
    <lineage>
        <taxon>Bacteria</taxon>
        <taxon>Pseudomonadati</taxon>
        <taxon>Pseudomonadota</taxon>
        <taxon>Gammaproteobacteria</taxon>
        <taxon>Moraxellales</taxon>
        <taxon>Moraxellaceae</taxon>
        <taxon>Acinetobacter</taxon>
    </lineage>
</organism>
<accession>A0ABP2Z9E9</accession>
<dbReference type="EMBL" id="AYHO01000006">
    <property type="protein sequence ID" value="ESJ93907.1"/>
    <property type="molecule type" value="Genomic_DNA"/>
</dbReference>
<sequence length="81" mass="9645">MTLKIQLKFAFGPASFVMASYFDAKETHTFRILKAALRLIILWIENWGSVNRSKIIKRYYCVIVLQYSLELYNFYSFSETF</sequence>
<protein>
    <submittedName>
        <fullName evidence="1">Uncharacterized protein</fullName>
    </submittedName>
</protein>
<name>A0ABP2Z9E9_ACILW</name>